<organism evidence="2 3">
    <name type="scientific">Spiroplasma corruscae</name>
    <dbReference type="NCBI Taxonomy" id="216934"/>
    <lineage>
        <taxon>Bacteria</taxon>
        <taxon>Bacillati</taxon>
        <taxon>Mycoplasmatota</taxon>
        <taxon>Mollicutes</taxon>
        <taxon>Entomoplasmatales</taxon>
        <taxon>Spiroplasmataceae</taxon>
        <taxon>Spiroplasma</taxon>
    </lineage>
</organism>
<dbReference type="OrthoDB" id="388967at2"/>
<evidence type="ECO:0000313" key="3">
    <source>
        <dbReference type="Proteomes" id="UP000203229"/>
    </source>
</evidence>
<evidence type="ECO:0008006" key="4">
    <source>
        <dbReference type="Google" id="ProtNLM"/>
    </source>
</evidence>
<dbReference type="Proteomes" id="UP000203229">
    <property type="component" value="Chromosome"/>
</dbReference>
<dbReference type="RefSeq" id="WP_094048521.1">
    <property type="nucleotide sequence ID" value="NZ_CP022535.1"/>
</dbReference>
<keyword evidence="1" id="KW-0732">Signal</keyword>
<dbReference type="InterPro" id="IPR054816">
    <property type="entry name" value="Lipoprotein_mollicutes-type_CS"/>
</dbReference>
<proteinExistence type="predicted"/>
<keyword evidence="3" id="KW-1185">Reference proteome</keyword>
<dbReference type="NCBIfam" id="NF038029">
    <property type="entry name" value="LP_plasma"/>
    <property type="match status" value="1"/>
</dbReference>
<evidence type="ECO:0000313" key="2">
    <source>
        <dbReference type="EMBL" id="ASP28096.1"/>
    </source>
</evidence>
<accession>A0A222ENL3</accession>
<feature type="chain" id="PRO_5013211275" description="Lipoprotein-associated type-17 domain-containing protein" evidence="1">
    <location>
        <begin position="20"/>
        <end position="461"/>
    </location>
</feature>
<dbReference type="AlphaFoldDB" id="A0A222ENL3"/>
<dbReference type="EMBL" id="CP022535">
    <property type="protein sequence ID" value="ASP28096.1"/>
    <property type="molecule type" value="Genomic_DNA"/>
</dbReference>
<name>A0A222ENL3_9MOLU</name>
<gene>
    <name evidence="2" type="ORF">SCORR_v1c03220</name>
</gene>
<dbReference type="KEGG" id="scou:SCORR_v1c03220"/>
<reference evidence="2 3" key="1">
    <citation type="submission" date="2017-07" db="EMBL/GenBank/DDBJ databases">
        <title>Complete genome sequence of Spiroplasma corruscae EC-1 (DSM 19793).</title>
        <authorList>
            <person name="Tsai Y.-M."/>
            <person name="Lo W.-S."/>
            <person name="Kuo C.-H."/>
        </authorList>
    </citation>
    <scope>NUCLEOTIDE SEQUENCE [LARGE SCALE GENOMIC DNA]</scope>
    <source>
        <strain evidence="2 3">EC-1</strain>
    </source>
</reference>
<dbReference type="PROSITE" id="PS51257">
    <property type="entry name" value="PROKAR_LIPOPROTEIN"/>
    <property type="match status" value="1"/>
</dbReference>
<evidence type="ECO:0000256" key="1">
    <source>
        <dbReference type="SAM" id="SignalP"/>
    </source>
</evidence>
<feature type="signal peptide" evidence="1">
    <location>
        <begin position="1"/>
        <end position="19"/>
    </location>
</feature>
<sequence length="461" mass="50788">MKKLLSILASMGMVVTTSATVISCGNDTTSTDTPVDETPDLSKLTSEELKISPASNSEQDAKIAVLTTISQKYIKSSITESDLMFSGFVAAKSTSEQGSLVVETKDSTKILGKATFKIEFFDNSRTNFDLALVEQVVNDTSLGSVVRPSSLNPGFLMVEDIKSKESVFKSLNKFVTETLIKAKGFGYEIDPEIIMSMIHINYLDSSDKLITNNNSTIEIKSIVGTIKSGHNNDIDGYYANGSVKISIKGQTKLDDNIKTELGDILLSDPSNDYATKNELIENLLSTNSIEKNKKDNFNLDSYDLKEGKGVISIVINSDFAPSTINITFNITNKNDEKVGMFNLDSWVNEEMGIPPIKYQGDSVDATEITEYLFDTENNIGFWTDFSSNSGKYFFVGQKPEDENSYKDGTVTKDQFIADFANIINVTQTGEDITIEFKPEAKNKYAGYQLTGKATITNGEEW</sequence>
<protein>
    <recommendedName>
        <fullName evidence="4">Lipoprotein-associated type-17 domain-containing protein</fullName>
    </recommendedName>
</protein>